<evidence type="ECO:0000313" key="2">
    <source>
        <dbReference type="EMBL" id="KYP50164.1"/>
    </source>
</evidence>
<sequence length="235" mass="27489">MSEDSPHIVLFDYEYLNVRSYLKFGFGFDDLSDTYKVVMFHLNVQSIKTETRVLTLGDSSWKKTLNCPLFPMPGKLVGQLVSGNLNWLALSNTFNGPYVYEWDGVTIDDLVILSYDLKNDTYRSLLMPHGLVEVLAREPYLGVLKGCLCLFLDCYEDTHFVVWLMREFGIENSWTKILDVSYDELIRIGLKFMPLLMSENEDILLLATERDSQFVFYNLRDNRNRSYSWFRCRLT</sequence>
<evidence type="ECO:0000313" key="3">
    <source>
        <dbReference type="Proteomes" id="UP000075243"/>
    </source>
</evidence>
<feature type="domain" description="F-box associated beta-propeller type 3" evidence="1">
    <location>
        <begin position="22"/>
        <end position="226"/>
    </location>
</feature>
<dbReference type="AlphaFoldDB" id="A0A151S5W1"/>
<dbReference type="Gramene" id="C.cajan_29294.t">
    <property type="protein sequence ID" value="C.cajan_29294.t.cds1"/>
    <property type="gene ID" value="C.cajan_29294"/>
</dbReference>
<dbReference type="NCBIfam" id="TIGR01640">
    <property type="entry name" value="F_box_assoc_1"/>
    <property type="match status" value="1"/>
</dbReference>
<evidence type="ECO:0000259" key="1">
    <source>
        <dbReference type="Pfam" id="PF08268"/>
    </source>
</evidence>
<accession>A0A151S5W1</accession>
<keyword evidence="3" id="KW-1185">Reference proteome</keyword>
<dbReference type="OMA" id="EAVTIMY"/>
<dbReference type="EMBL" id="KQ483460">
    <property type="protein sequence ID" value="KYP50164.1"/>
    <property type="molecule type" value="Genomic_DNA"/>
</dbReference>
<dbReference type="PANTHER" id="PTHR31672:SF13">
    <property type="entry name" value="F-BOX PROTEIN CPR30-LIKE"/>
    <property type="match status" value="1"/>
</dbReference>
<dbReference type="InterPro" id="IPR050796">
    <property type="entry name" value="SCF_F-box_component"/>
</dbReference>
<dbReference type="PANTHER" id="PTHR31672">
    <property type="entry name" value="BNACNNG10540D PROTEIN"/>
    <property type="match status" value="1"/>
</dbReference>
<reference evidence="2" key="1">
    <citation type="journal article" date="2012" name="Nat. Biotechnol.">
        <title>Draft genome sequence of pigeonpea (Cajanus cajan), an orphan legume crop of resource-poor farmers.</title>
        <authorList>
            <person name="Varshney R.K."/>
            <person name="Chen W."/>
            <person name="Li Y."/>
            <person name="Bharti A.K."/>
            <person name="Saxena R.K."/>
            <person name="Schlueter J.A."/>
            <person name="Donoghue M.T."/>
            <person name="Azam S."/>
            <person name="Fan G."/>
            <person name="Whaley A.M."/>
            <person name="Farmer A.D."/>
            <person name="Sheridan J."/>
            <person name="Iwata A."/>
            <person name="Tuteja R."/>
            <person name="Penmetsa R.V."/>
            <person name="Wu W."/>
            <person name="Upadhyaya H.D."/>
            <person name="Yang S.P."/>
            <person name="Shah T."/>
            <person name="Saxena K.B."/>
            <person name="Michael T."/>
            <person name="McCombie W.R."/>
            <person name="Yang B."/>
            <person name="Zhang G."/>
            <person name="Yang H."/>
            <person name="Wang J."/>
            <person name="Spillane C."/>
            <person name="Cook D.R."/>
            <person name="May G.D."/>
            <person name="Xu X."/>
            <person name="Jackson S.A."/>
        </authorList>
    </citation>
    <scope>NUCLEOTIDE SEQUENCE [LARGE SCALE GENOMIC DNA]</scope>
</reference>
<proteinExistence type="predicted"/>
<name>A0A151S5W1_CAJCA</name>
<gene>
    <name evidence="2" type="ORF">KK1_028053</name>
</gene>
<dbReference type="Proteomes" id="UP000075243">
    <property type="component" value="Unassembled WGS sequence"/>
</dbReference>
<protein>
    <submittedName>
        <fullName evidence="2">F-box/kelch-repeat protein At3g06240 family</fullName>
    </submittedName>
</protein>
<dbReference type="InterPro" id="IPR017451">
    <property type="entry name" value="F-box-assoc_interact_dom"/>
</dbReference>
<organism evidence="2 3">
    <name type="scientific">Cajanus cajan</name>
    <name type="common">Pigeon pea</name>
    <name type="synonym">Cajanus indicus</name>
    <dbReference type="NCBI Taxonomy" id="3821"/>
    <lineage>
        <taxon>Eukaryota</taxon>
        <taxon>Viridiplantae</taxon>
        <taxon>Streptophyta</taxon>
        <taxon>Embryophyta</taxon>
        <taxon>Tracheophyta</taxon>
        <taxon>Spermatophyta</taxon>
        <taxon>Magnoliopsida</taxon>
        <taxon>eudicotyledons</taxon>
        <taxon>Gunneridae</taxon>
        <taxon>Pentapetalae</taxon>
        <taxon>rosids</taxon>
        <taxon>fabids</taxon>
        <taxon>Fabales</taxon>
        <taxon>Fabaceae</taxon>
        <taxon>Papilionoideae</taxon>
        <taxon>50 kb inversion clade</taxon>
        <taxon>NPAAA clade</taxon>
        <taxon>indigoferoid/millettioid clade</taxon>
        <taxon>Phaseoleae</taxon>
        <taxon>Cajanus</taxon>
    </lineage>
</organism>
<dbReference type="InterPro" id="IPR013187">
    <property type="entry name" value="F-box-assoc_dom_typ3"/>
</dbReference>
<dbReference type="Pfam" id="PF08268">
    <property type="entry name" value="FBA_3"/>
    <property type="match status" value="1"/>
</dbReference>